<comment type="caution">
    <text evidence="3">The sequence shown here is derived from an EMBL/GenBank/DDBJ whole genome shotgun (WGS) entry which is preliminary data.</text>
</comment>
<dbReference type="Pfam" id="PF01569">
    <property type="entry name" value="PAP2"/>
    <property type="match status" value="1"/>
</dbReference>
<dbReference type="PANTHER" id="PTHR14969">
    <property type="entry name" value="SPHINGOSINE-1-PHOSPHATE PHOSPHOHYDROLASE"/>
    <property type="match status" value="1"/>
</dbReference>
<organism evidence="3 4">
    <name type="scientific">Leptolyngbya subtilissima DQ-A4</name>
    <dbReference type="NCBI Taxonomy" id="2933933"/>
    <lineage>
        <taxon>Bacteria</taxon>
        <taxon>Bacillati</taxon>
        <taxon>Cyanobacteriota</taxon>
        <taxon>Cyanophyceae</taxon>
        <taxon>Leptolyngbyales</taxon>
        <taxon>Leptolyngbyaceae</taxon>
        <taxon>Leptolyngbya group</taxon>
        <taxon>Leptolyngbya</taxon>
    </lineage>
</organism>
<feature type="transmembrane region" description="Helical" evidence="1">
    <location>
        <begin position="114"/>
        <end position="137"/>
    </location>
</feature>
<dbReference type="SMART" id="SM00014">
    <property type="entry name" value="acidPPc"/>
    <property type="match status" value="1"/>
</dbReference>
<dbReference type="SUPFAM" id="SSF48317">
    <property type="entry name" value="Acid phosphatase/Vanadium-dependent haloperoxidase"/>
    <property type="match status" value="1"/>
</dbReference>
<proteinExistence type="predicted"/>
<dbReference type="PANTHER" id="PTHR14969:SF13">
    <property type="entry name" value="AT30094P"/>
    <property type="match status" value="1"/>
</dbReference>
<keyword evidence="4" id="KW-1185">Reference proteome</keyword>
<feature type="transmembrane region" description="Helical" evidence="1">
    <location>
        <begin position="157"/>
        <end position="176"/>
    </location>
</feature>
<gene>
    <name evidence="3" type="ORF">NC992_11765</name>
</gene>
<evidence type="ECO:0000256" key="1">
    <source>
        <dbReference type="SAM" id="Phobius"/>
    </source>
</evidence>
<evidence type="ECO:0000259" key="2">
    <source>
        <dbReference type="SMART" id="SM00014"/>
    </source>
</evidence>
<keyword evidence="1" id="KW-0472">Membrane</keyword>
<dbReference type="Gene3D" id="1.20.144.10">
    <property type="entry name" value="Phosphatidic acid phosphatase type 2/haloperoxidase"/>
    <property type="match status" value="1"/>
</dbReference>
<protein>
    <submittedName>
        <fullName evidence="3">Phosphatase PAP2 family protein</fullName>
    </submittedName>
</protein>
<sequence>MARWVTAQTFRQGWYQFWQDCRKVPQVVWRRWAGTLAIGLGLCALVTLTLTVWAKGHVDQGLQDWDVRLLPVLAEGLPLSFSKAITWESPGNLIGMLPIVGGFIGVMVARSRPLLVATMMAAYGLQFALVWIGWGYWNRDRPDLIVGGIAAPGLHSFPSGHAVVVITVYGLLAYLWCQASRSWVERLLIILGVTGWIGMIVSSRLVLGAHWPSDVIMGAIVGLLWLTTVIVAVKRVEDAI</sequence>
<evidence type="ECO:0000313" key="3">
    <source>
        <dbReference type="EMBL" id="MEP0947550.1"/>
    </source>
</evidence>
<accession>A0ABV0K458</accession>
<feature type="transmembrane region" description="Helical" evidence="1">
    <location>
        <begin position="91"/>
        <end position="109"/>
    </location>
</feature>
<reference evidence="3 4" key="1">
    <citation type="submission" date="2022-04" db="EMBL/GenBank/DDBJ databases">
        <title>Positive selection, recombination, and allopatry shape intraspecific diversity of widespread and dominant cyanobacteria.</title>
        <authorList>
            <person name="Wei J."/>
            <person name="Shu W."/>
            <person name="Hu C."/>
        </authorList>
    </citation>
    <scope>NUCLEOTIDE SEQUENCE [LARGE SCALE GENOMIC DNA]</scope>
    <source>
        <strain evidence="3 4">DQ-A4</strain>
    </source>
</reference>
<keyword evidence="1" id="KW-0812">Transmembrane</keyword>
<keyword evidence="1" id="KW-1133">Transmembrane helix</keyword>
<evidence type="ECO:0000313" key="4">
    <source>
        <dbReference type="Proteomes" id="UP001482513"/>
    </source>
</evidence>
<dbReference type="RefSeq" id="WP_199325832.1">
    <property type="nucleotide sequence ID" value="NZ_JAMPKX010000004.1"/>
</dbReference>
<dbReference type="InterPro" id="IPR000326">
    <property type="entry name" value="PAP2/HPO"/>
</dbReference>
<feature type="transmembrane region" description="Helical" evidence="1">
    <location>
        <begin position="188"/>
        <end position="209"/>
    </location>
</feature>
<dbReference type="EMBL" id="JAMPKX010000004">
    <property type="protein sequence ID" value="MEP0947550.1"/>
    <property type="molecule type" value="Genomic_DNA"/>
</dbReference>
<dbReference type="InterPro" id="IPR036938">
    <property type="entry name" value="PAP2/HPO_sf"/>
</dbReference>
<feature type="transmembrane region" description="Helical" evidence="1">
    <location>
        <begin position="215"/>
        <end position="233"/>
    </location>
</feature>
<feature type="transmembrane region" description="Helical" evidence="1">
    <location>
        <begin position="32"/>
        <end position="54"/>
    </location>
</feature>
<dbReference type="Proteomes" id="UP001482513">
    <property type="component" value="Unassembled WGS sequence"/>
</dbReference>
<feature type="domain" description="Phosphatidic acid phosphatase type 2/haloperoxidase" evidence="2">
    <location>
        <begin position="114"/>
        <end position="230"/>
    </location>
</feature>
<name>A0ABV0K458_9CYAN</name>